<gene>
    <name evidence="6" type="ORF">C8N46_106302</name>
</gene>
<keyword evidence="7" id="KW-1185">Reference proteome</keyword>
<proteinExistence type="inferred from homology"/>
<dbReference type="GO" id="GO:0034338">
    <property type="term" value="F:short-chain carboxylesterase activity"/>
    <property type="evidence" value="ECO:0007669"/>
    <property type="project" value="TreeGrafter"/>
</dbReference>
<feature type="active site" description="Charge relay system" evidence="4">
    <location>
        <position position="144"/>
    </location>
</feature>
<name>A0A2T6BX93_9FLAO</name>
<evidence type="ECO:0000256" key="2">
    <source>
        <dbReference type="ARBA" id="ARBA00022487"/>
    </source>
</evidence>
<dbReference type="SUPFAM" id="SSF53474">
    <property type="entry name" value="alpha/beta-Hydrolases"/>
    <property type="match status" value="1"/>
</dbReference>
<dbReference type="PANTHER" id="PTHR10794">
    <property type="entry name" value="ABHYDROLASE DOMAIN-CONTAINING PROTEIN"/>
    <property type="match status" value="1"/>
</dbReference>
<dbReference type="Proteomes" id="UP000244090">
    <property type="component" value="Unassembled WGS sequence"/>
</dbReference>
<evidence type="ECO:0000256" key="4">
    <source>
        <dbReference type="PIRSR" id="PIRSR005211-1"/>
    </source>
</evidence>
<evidence type="ECO:0000256" key="3">
    <source>
        <dbReference type="ARBA" id="ARBA00022801"/>
    </source>
</evidence>
<dbReference type="RefSeq" id="WP_108115625.1">
    <property type="nucleotide sequence ID" value="NZ_QBKT01000006.1"/>
</dbReference>
<accession>A0A2T6BX93</accession>
<dbReference type="InterPro" id="IPR029058">
    <property type="entry name" value="AB_hydrolase_fold"/>
</dbReference>
<feature type="active site" description="Charge relay system" evidence="4">
    <location>
        <position position="299"/>
    </location>
</feature>
<feature type="active site" description="Charge relay system" evidence="4">
    <location>
        <position position="270"/>
    </location>
</feature>
<dbReference type="InterPro" id="IPR000073">
    <property type="entry name" value="AB_hydrolase_1"/>
</dbReference>
<keyword evidence="3" id="KW-0378">Hydrolase</keyword>
<organism evidence="6 7">
    <name type="scientific">Kordia periserrulae</name>
    <dbReference type="NCBI Taxonomy" id="701523"/>
    <lineage>
        <taxon>Bacteria</taxon>
        <taxon>Pseudomonadati</taxon>
        <taxon>Bacteroidota</taxon>
        <taxon>Flavobacteriia</taxon>
        <taxon>Flavobacteriales</taxon>
        <taxon>Flavobacteriaceae</taxon>
        <taxon>Kordia</taxon>
    </lineage>
</organism>
<dbReference type="GO" id="GO:0047372">
    <property type="term" value="F:monoacylglycerol lipase activity"/>
    <property type="evidence" value="ECO:0007669"/>
    <property type="project" value="TreeGrafter"/>
</dbReference>
<sequence>MPIIKSHYNPPHIFKNGHFSTVYAGLYRKVDGVYQRRERITLSDNDFIDLDWSYAAHHKNVSKLIVILHGLEGNAQRAYIKGTAKVFNRNGYDAVAMNYRSCSGEQNRLFRAYTAGATEDLREVMTHILTQYPQYGHIVMKGFSLGGNLLLKYLGEPIRVPKEVKAAIAVSVPCQLDGSLKQMRRVENYLYNRMFIKYLRKKLLEKHAAFPSLISLEEIKKARSMFQIDNLYTSKAHGFEDAQDYYDKCSSKQFIPTIKIPTLLINAKNDSFLSKCCYPIEEAEQNEHFYFEMPKYGGHVGFFDGGEVYYNEKRAFDFATLA</sequence>
<evidence type="ECO:0000313" key="6">
    <source>
        <dbReference type="EMBL" id="PTX60656.1"/>
    </source>
</evidence>
<evidence type="ECO:0000259" key="5">
    <source>
        <dbReference type="Pfam" id="PF00561"/>
    </source>
</evidence>
<dbReference type="Gene3D" id="3.40.50.1820">
    <property type="entry name" value="alpha/beta hydrolase"/>
    <property type="match status" value="1"/>
</dbReference>
<dbReference type="InterPro" id="IPR050960">
    <property type="entry name" value="AB_hydrolase_4_sf"/>
</dbReference>
<dbReference type="Pfam" id="PF00561">
    <property type="entry name" value="Abhydrolase_1"/>
    <property type="match status" value="1"/>
</dbReference>
<dbReference type="EMBL" id="QBKT01000006">
    <property type="protein sequence ID" value="PTX60656.1"/>
    <property type="molecule type" value="Genomic_DNA"/>
</dbReference>
<evidence type="ECO:0000313" key="7">
    <source>
        <dbReference type="Proteomes" id="UP000244090"/>
    </source>
</evidence>
<reference evidence="6 7" key="1">
    <citation type="submission" date="2018-04" db="EMBL/GenBank/DDBJ databases">
        <title>Genomic Encyclopedia of Archaeal and Bacterial Type Strains, Phase II (KMG-II): from individual species to whole genera.</title>
        <authorList>
            <person name="Goeker M."/>
        </authorList>
    </citation>
    <scope>NUCLEOTIDE SEQUENCE [LARGE SCALE GENOMIC DNA]</scope>
    <source>
        <strain evidence="6 7">DSM 25731</strain>
    </source>
</reference>
<evidence type="ECO:0000256" key="1">
    <source>
        <dbReference type="ARBA" id="ARBA00010884"/>
    </source>
</evidence>
<dbReference type="PROSITE" id="PS01133">
    <property type="entry name" value="UPF0017"/>
    <property type="match status" value="1"/>
</dbReference>
<feature type="domain" description="AB hydrolase-1" evidence="5">
    <location>
        <begin position="64"/>
        <end position="305"/>
    </location>
</feature>
<keyword evidence="2" id="KW-0719">Serine esterase</keyword>
<dbReference type="AlphaFoldDB" id="A0A2T6BX93"/>
<dbReference type="InterPro" id="IPR012020">
    <property type="entry name" value="ABHD4"/>
</dbReference>
<comment type="caution">
    <text evidence="6">The sequence shown here is derived from an EMBL/GenBank/DDBJ whole genome shotgun (WGS) entry which is preliminary data.</text>
</comment>
<dbReference type="OrthoDB" id="332676at2"/>
<dbReference type="PANTHER" id="PTHR10794:SF94">
    <property type="entry name" value="ESTERASE YHET-RELATED"/>
    <property type="match status" value="1"/>
</dbReference>
<dbReference type="InterPro" id="IPR000952">
    <property type="entry name" value="AB_hydrolase_4_CS"/>
</dbReference>
<comment type="similarity">
    <text evidence="1">Belongs to the AB hydrolase superfamily. AB hydrolase 4 family.</text>
</comment>
<protein>
    <recommendedName>
        <fullName evidence="5">AB hydrolase-1 domain-containing protein</fullName>
    </recommendedName>
</protein>
<dbReference type="PIRSF" id="PIRSF005211">
    <property type="entry name" value="Ab_hydro_YheT"/>
    <property type="match status" value="1"/>
</dbReference>